<dbReference type="Pfam" id="PF00078">
    <property type="entry name" value="RVT_1"/>
    <property type="match status" value="1"/>
</dbReference>
<keyword evidence="2" id="KW-0695">RNA-directed DNA polymerase</keyword>
<keyword evidence="3" id="KW-1185">Reference proteome</keyword>
<organism evidence="2 3">
    <name type="scientific">Apilactobacillus apisilvae</name>
    <dbReference type="NCBI Taxonomy" id="2923364"/>
    <lineage>
        <taxon>Bacteria</taxon>
        <taxon>Bacillati</taxon>
        <taxon>Bacillota</taxon>
        <taxon>Bacilli</taxon>
        <taxon>Lactobacillales</taxon>
        <taxon>Lactobacillaceae</taxon>
        <taxon>Apilactobacillus</taxon>
    </lineage>
</organism>
<keyword evidence="2" id="KW-0808">Transferase</keyword>
<evidence type="ECO:0000313" key="3">
    <source>
        <dbReference type="Proteomes" id="UP000831859"/>
    </source>
</evidence>
<sequence>MSNNYFLRTDVLPEELPIPFSNKQLYKNITEKDVNNYLTENYNKKVLDVKDGTIPLVQQSIPLKFKVDARTDKIRNIGLIHPLAQLQVLFFVIKYERMILLSTEKSNFSVRKPVNRNKNQIDELKAKKKKIKELKDSFIPKSRNLISSEELIKQYRNYFSFSKCNSISELFKSSEFINSQENFLHMQKIDIQNFFPSIYTHSLSWALFGSKKIAKINKNINSFENNVDKIIRRINYDETNGIIIGPEFSRIIAELILCQIDREVEKDLYNDNIKNNKEYKIFRFIDDTFIFYNSDDVINKIIQTIKSKLAKYNLDLNENKIKKFSLTTSISVSPITKVKIAIDTFKRNKYINAQKKNIDEKDFRGTNNDWNLLFEQIIEISSNNPKDKTKIINYFLESLSGIIIMKPTNNNIANYLKTINKVLRGITDLIKISFTQKTLYKSYFLVIKIINQIKEGIKNNNLQNYEKDFIVPIFIFISKLISFNWFDITQGYDFITISKFFIKYNLYLNSYKLISFIKSNKNSYFIMSTIAYYIYDNKNKSVFKNYITVKNVLYRTIKSTILNYKLKGSLKELWFDSEWFYFSNDFSKYPGFKQEERQCFIDNFKNTLKKAKYSNTTKILFKESYYNWNLTFDDISKKLFYKKVINKIENNIIY</sequence>
<dbReference type="CDD" id="cd01646">
    <property type="entry name" value="RT_Bac_retron_I"/>
    <property type="match status" value="1"/>
</dbReference>
<gene>
    <name evidence="2" type="ORF">MOO46_06340</name>
</gene>
<dbReference type="RefSeq" id="WP_249510837.1">
    <property type="nucleotide sequence ID" value="NZ_CP093362.1"/>
</dbReference>
<feature type="domain" description="Reverse transcriptase" evidence="1">
    <location>
        <begin position="120"/>
        <end position="342"/>
    </location>
</feature>
<dbReference type="InterPro" id="IPR000477">
    <property type="entry name" value="RT_dom"/>
</dbReference>
<dbReference type="Proteomes" id="UP000831859">
    <property type="component" value="Chromosome"/>
</dbReference>
<accession>A0ABY4PHB6</accession>
<dbReference type="EMBL" id="CP093362">
    <property type="protein sequence ID" value="UQS84856.1"/>
    <property type="molecule type" value="Genomic_DNA"/>
</dbReference>
<reference evidence="2 3" key="1">
    <citation type="journal article" date="2022" name="Int. J. Syst. Evol. Microbiol.">
        <title>Apilactobacillus apisilvae sp. nov., Nicolia spurrieriana gen. nov. sp. nov., Bombilactobacillus folatiphilus sp. nov. and Bombilactobacillus thymidiniphilus sp. nov., four new lactic acid bacterial isolates from stingless bees Tetragonula carbonaria and Austroplebeia australis.</title>
        <authorList>
            <person name="Oliphant S.A."/>
            <person name="Watson-Haigh N.S."/>
            <person name="Sumby K.M."/>
            <person name="Gardner J."/>
            <person name="Groom S."/>
            <person name="Jiranek V."/>
        </authorList>
    </citation>
    <scope>NUCLEOTIDE SEQUENCE [LARGE SCALE GENOMIC DNA]</scope>
    <source>
        <strain evidence="2 3">SG5_A10</strain>
    </source>
</reference>
<evidence type="ECO:0000259" key="1">
    <source>
        <dbReference type="PROSITE" id="PS50878"/>
    </source>
</evidence>
<protein>
    <submittedName>
        <fullName evidence="2">RNA-directed DNA polymerase</fullName>
    </submittedName>
</protein>
<proteinExistence type="predicted"/>
<keyword evidence="2" id="KW-0548">Nucleotidyltransferase</keyword>
<dbReference type="PROSITE" id="PS50878">
    <property type="entry name" value="RT_POL"/>
    <property type="match status" value="1"/>
</dbReference>
<evidence type="ECO:0000313" key="2">
    <source>
        <dbReference type="EMBL" id="UQS84856.1"/>
    </source>
</evidence>
<dbReference type="GO" id="GO:0003964">
    <property type="term" value="F:RNA-directed DNA polymerase activity"/>
    <property type="evidence" value="ECO:0007669"/>
    <property type="project" value="UniProtKB-KW"/>
</dbReference>
<name>A0ABY4PHB6_9LACO</name>